<feature type="region of interest" description="Disordered" evidence="7">
    <location>
        <begin position="92"/>
        <end position="131"/>
    </location>
</feature>
<comment type="similarity">
    <text evidence="1">Belongs to the APC5 family.</text>
</comment>
<keyword evidence="5" id="KW-0833">Ubl conjugation pathway</keyword>
<evidence type="ECO:0000313" key="10">
    <source>
        <dbReference type="Proteomes" id="UP000002630"/>
    </source>
</evidence>
<evidence type="ECO:0000256" key="1">
    <source>
        <dbReference type="ARBA" id="ARBA00007450"/>
    </source>
</evidence>
<evidence type="ECO:0000256" key="7">
    <source>
        <dbReference type="SAM" id="MobiDB-lite"/>
    </source>
</evidence>
<dbReference type="OrthoDB" id="2504561at2759"/>
<dbReference type="STRING" id="2880.D7FTQ0"/>
<evidence type="ECO:0000256" key="3">
    <source>
        <dbReference type="ARBA" id="ARBA00022618"/>
    </source>
</evidence>
<dbReference type="Proteomes" id="UP000002630">
    <property type="component" value="Linkage Group LG16"/>
</dbReference>
<feature type="region of interest" description="Disordered" evidence="7">
    <location>
        <begin position="155"/>
        <end position="183"/>
    </location>
</feature>
<dbReference type="eggNOG" id="KOG4322">
    <property type="taxonomic scope" value="Eukaryota"/>
</dbReference>
<dbReference type="GO" id="GO:0031145">
    <property type="term" value="P:anaphase-promoting complex-dependent catabolic process"/>
    <property type="evidence" value="ECO:0007669"/>
    <property type="project" value="TreeGrafter"/>
</dbReference>
<gene>
    <name evidence="9" type="primary">APC5</name>
    <name evidence="9" type="ORF">Esi_0255_0019</name>
</gene>
<dbReference type="GO" id="GO:0051301">
    <property type="term" value="P:cell division"/>
    <property type="evidence" value="ECO:0007669"/>
    <property type="project" value="UniProtKB-KW"/>
</dbReference>
<feature type="region of interest" description="Disordered" evidence="7">
    <location>
        <begin position="401"/>
        <end position="425"/>
    </location>
</feature>
<feature type="region of interest" description="Disordered" evidence="7">
    <location>
        <begin position="621"/>
        <end position="648"/>
    </location>
</feature>
<dbReference type="Pfam" id="PF12862">
    <property type="entry name" value="ANAPC5"/>
    <property type="match status" value="1"/>
</dbReference>
<protein>
    <recommendedName>
        <fullName evidence="2">Anaphase-promoting complex subunit 5</fullName>
    </recommendedName>
</protein>
<keyword evidence="10" id="KW-1185">Reference proteome</keyword>
<dbReference type="InterPro" id="IPR037679">
    <property type="entry name" value="Apc5"/>
</dbReference>
<dbReference type="PANTHER" id="PTHR12830">
    <property type="entry name" value="ANAPHASE-PROMOTING COMPLEX SUBUNIT 5"/>
    <property type="match status" value="1"/>
</dbReference>
<feature type="domain" description="Anaphase-promoting complex subunit 5" evidence="8">
    <location>
        <begin position="238"/>
        <end position="343"/>
    </location>
</feature>
<evidence type="ECO:0000259" key="8">
    <source>
        <dbReference type="Pfam" id="PF12862"/>
    </source>
</evidence>
<organism evidence="9 10">
    <name type="scientific">Ectocarpus siliculosus</name>
    <name type="common">Brown alga</name>
    <name type="synonym">Conferva siliculosa</name>
    <dbReference type="NCBI Taxonomy" id="2880"/>
    <lineage>
        <taxon>Eukaryota</taxon>
        <taxon>Sar</taxon>
        <taxon>Stramenopiles</taxon>
        <taxon>Ochrophyta</taxon>
        <taxon>PX clade</taxon>
        <taxon>Phaeophyceae</taxon>
        <taxon>Ectocarpales</taxon>
        <taxon>Ectocarpaceae</taxon>
        <taxon>Ectocarpus</taxon>
    </lineage>
</organism>
<evidence type="ECO:0000256" key="4">
    <source>
        <dbReference type="ARBA" id="ARBA00022776"/>
    </source>
</evidence>
<dbReference type="PANTHER" id="PTHR12830:SF9">
    <property type="entry name" value="ANAPHASE-PROMOTING COMPLEX SUBUNIT 5"/>
    <property type="match status" value="1"/>
</dbReference>
<reference evidence="9 10" key="1">
    <citation type="journal article" date="2010" name="Nature">
        <title>The Ectocarpus genome and the independent evolution of multicellularity in brown algae.</title>
        <authorList>
            <person name="Cock J.M."/>
            <person name="Sterck L."/>
            <person name="Rouze P."/>
            <person name="Scornet D."/>
            <person name="Allen A.E."/>
            <person name="Amoutzias G."/>
            <person name="Anthouard V."/>
            <person name="Artiguenave F."/>
            <person name="Aury J.M."/>
            <person name="Badger J.H."/>
            <person name="Beszteri B."/>
            <person name="Billiau K."/>
            <person name="Bonnet E."/>
            <person name="Bothwell J.H."/>
            <person name="Bowler C."/>
            <person name="Boyen C."/>
            <person name="Brownlee C."/>
            <person name="Carrano C.J."/>
            <person name="Charrier B."/>
            <person name="Cho G.Y."/>
            <person name="Coelho S.M."/>
            <person name="Collen J."/>
            <person name="Corre E."/>
            <person name="Da Silva C."/>
            <person name="Delage L."/>
            <person name="Delaroque N."/>
            <person name="Dittami S.M."/>
            <person name="Doulbeau S."/>
            <person name="Elias M."/>
            <person name="Farnham G."/>
            <person name="Gachon C.M."/>
            <person name="Gschloessl B."/>
            <person name="Heesch S."/>
            <person name="Jabbari K."/>
            <person name="Jubin C."/>
            <person name="Kawai H."/>
            <person name="Kimura K."/>
            <person name="Kloareg B."/>
            <person name="Kupper F.C."/>
            <person name="Lang D."/>
            <person name="Le Bail A."/>
            <person name="Leblanc C."/>
            <person name="Lerouge P."/>
            <person name="Lohr M."/>
            <person name="Lopez P.J."/>
            <person name="Martens C."/>
            <person name="Maumus F."/>
            <person name="Michel G."/>
            <person name="Miranda-Saavedra D."/>
            <person name="Morales J."/>
            <person name="Moreau H."/>
            <person name="Motomura T."/>
            <person name="Nagasato C."/>
            <person name="Napoli C.A."/>
            <person name="Nelson D.R."/>
            <person name="Nyvall-Collen P."/>
            <person name="Peters A.F."/>
            <person name="Pommier C."/>
            <person name="Potin P."/>
            <person name="Poulain J."/>
            <person name="Quesneville H."/>
            <person name="Read B."/>
            <person name="Rensing S.A."/>
            <person name="Ritter A."/>
            <person name="Rousvoal S."/>
            <person name="Samanta M."/>
            <person name="Samson G."/>
            <person name="Schroeder D.C."/>
            <person name="Segurens B."/>
            <person name="Strittmatter M."/>
            <person name="Tonon T."/>
            <person name="Tregear J.W."/>
            <person name="Valentin K."/>
            <person name="von Dassow P."/>
            <person name="Yamagishi T."/>
            <person name="Van de Peer Y."/>
            <person name="Wincker P."/>
        </authorList>
    </citation>
    <scope>NUCLEOTIDE SEQUENCE [LARGE SCALE GENOMIC DNA]</scope>
    <source>
        <strain evidence="10">Ec32 / CCAP1310/4</strain>
    </source>
</reference>
<feature type="compositionally biased region" description="Gly residues" evidence="7">
    <location>
        <begin position="621"/>
        <end position="639"/>
    </location>
</feature>
<proteinExistence type="inferred from homology"/>
<evidence type="ECO:0000313" key="9">
    <source>
        <dbReference type="EMBL" id="CBJ31427.1"/>
    </source>
</evidence>
<dbReference type="EMBL" id="FN648437">
    <property type="protein sequence ID" value="CBJ31427.1"/>
    <property type="molecule type" value="Genomic_DNA"/>
</dbReference>
<keyword evidence="4" id="KW-0498">Mitosis</keyword>
<keyword evidence="3" id="KW-0132">Cell division</keyword>
<name>D7FTQ0_ECTSI</name>
<dbReference type="AlphaFoldDB" id="D7FTQ0"/>
<dbReference type="EMBL" id="FN649741">
    <property type="protein sequence ID" value="CBJ31427.1"/>
    <property type="molecule type" value="Genomic_DNA"/>
</dbReference>
<dbReference type="GO" id="GO:0045842">
    <property type="term" value="P:positive regulation of mitotic metaphase/anaphase transition"/>
    <property type="evidence" value="ECO:0007669"/>
    <property type="project" value="TreeGrafter"/>
</dbReference>
<sequence length="761" mass="80488">MYLRPNSVFGVFIRRLKTACDGASFSLLSATYEELVRFTGAGVGGPLEEEAACGSQHIRRREEEVARGEQLTVRLEEELARGEQFIAEVRATLDSPAMDLSSPSESPRRGSDSAGGGFPGEGARIRYGGGSGMGHRNAITSLLRHRAERIDLPGGSLEEKSEQGGEAFHSGGGGGGGGGRREEGGLFPREISAWQLQWRLQRKVLRLENGLSSQVPFEEIESEVQAALGSRSDVPKAHFLRLVNCMHHRELEGSLDSLHRYFDYAVRRGGPSMSNAEGFLDLAKGAQGGSGRHTPQHAALALARLHFEFGHLELASLALGEAIRVAQQSGDKACVAQAMGWLHQRLLVEAGAFERFGYSDMAAACARSVLQIHGDIATASSVELASACIINATLRGKTLPGLPPPPVFGGSAGTPGEERKGDGEEDEQGCVFAVALSIALRQHKEFPHPVSNVWAAGVMVLLHEWMVNRGEFRAAEGWAEAVKAASDLAKLSDTRGLAPQYARLLLELSRAWLGAEPASPVGALPHALRCLAVCESYTLDAIHASAMTHLAQVHLRMGSTRRARILLQACLGQLLASAPVQSQGEAWLAMARCDIAEVSLGGGGQTSTAVPEAGGEGGVTIEGGGGGGGGGGRGAGGGPAAPAALSGPAATGRVRRGEVLRRAVLNLDRAIAKLKRCHDFAGLRECLYLKARVCAELVSEHEEASDKYRATVERNASSREFLAVSKAVARALACPSPGLKIGPAEVRRYMSASVESVPWSC</sequence>
<evidence type="ECO:0000256" key="6">
    <source>
        <dbReference type="ARBA" id="ARBA00023306"/>
    </source>
</evidence>
<keyword evidence="6" id="KW-0131">Cell cycle</keyword>
<evidence type="ECO:0000256" key="5">
    <source>
        <dbReference type="ARBA" id="ARBA00022786"/>
    </source>
</evidence>
<accession>D7FTQ0</accession>
<dbReference type="InterPro" id="IPR026000">
    <property type="entry name" value="Apc5_dom"/>
</dbReference>
<dbReference type="GO" id="GO:0070979">
    <property type="term" value="P:protein K11-linked ubiquitination"/>
    <property type="evidence" value="ECO:0007669"/>
    <property type="project" value="TreeGrafter"/>
</dbReference>
<dbReference type="GO" id="GO:0005680">
    <property type="term" value="C:anaphase-promoting complex"/>
    <property type="evidence" value="ECO:0007669"/>
    <property type="project" value="InterPro"/>
</dbReference>
<dbReference type="InParanoid" id="D7FTQ0"/>
<evidence type="ECO:0000256" key="2">
    <source>
        <dbReference type="ARBA" id="ARBA00016066"/>
    </source>
</evidence>